<evidence type="ECO:0008006" key="5">
    <source>
        <dbReference type="Google" id="ProtNLM"/>
    </source>
</evidence>
<proteinExistence type="inferred from homology"/>
<sequence>MSTPPDRSIGHERAGRRPVLIVSNARYNEAVTTLVITVPIISVDRRWPNHVRIPGGAGLLSDSFAMTEQVRTISRRRLLERIAAVDGAVLDDVLRWVRDWTG</sequence>
<evidence type="ECO:0000256" key="1">
    <source>
        <dbReference type="ARBA" id="ARBA00007521"/>
    </source>
</evidence>
<dbReference type="SUPFAM" id="SSF50118">
    <property type="entry name" value="Cell growth inhibitor/plasmid maintenance toxic component"/>
    <property type="match status" value="1"/>
</dbReference>
<gene>
    <name evidence="3" type="ORF">MANAM107_13260</name>
</gene>
<dbReference type="PANTHER" id="PTHR33988">
    <property type="entry name" value="ENDORIBONUCLEASE MAZF-RELATED"/>
    <property type="match status" value="1"/>
</dbReference>
<reference evidence="3 4" key="1">
    <citation type="submission" date="2021-08" db="EMBL/GenBank/DDBJ databases">
        <title>Whole genome sequence of novel Actinomyces species strain MAS-1.</title>
        <authorList>
            <person name="Saito M."/>
            <person name="Kuwahara N."/>
            <person name="Takizawa T."/>
            <person name="Gotouda H."/>
            <person name="Ochiai T."/>
        </authorList>
    </citation>
    <scope>NUCLEOTIDE SEQUENCE [LARGE SCALE GENOMIC DNA]</scope>
    <source>
        <strain evidence="3 4">MAS-1</strain>
    </source>
</reference>
<evidence type="ECO:0000313" key="3">
    <source>
        <dbReference type="EMBL" id="BDA64492.1"/>
    </source>
</evidence>
<protein>
    <recommendedName>
        <fullName evidence="5">Type II toxin-antitoxin system PemK/MazF family toxin</fullName>
    </recommendedName>
</protein>
<dbReference type="RefSeq" id="WP_223906488.1">
    <property type="nucleotide sequence ID" value="NZ_AP025017.1"/>
</dbReference>
<keyword evidence="4" id="KW-1185">Reference proteome</keyword>
<evidence type="ECO:0000313" key="4">
    <source>
        <dbReference type="Proteomes" id="UP000824496"/>
    </source>
</evidence>
<dbReference type="Pfam" id="PF02452">
    <property type="entry name" value="PemK_toxin"/>
    <property type="match status" value="1"/>
</dbReference>
<dbReference type="InterPro" id="IPR003477">
    <property type="entry name" value="PemK-like"/>
</dbReference>
<evidence type="ECO:0000256" key="2">
    <source>
        <dbReference type="ARBA" id="ARBA00022649"/>
    </source>
</evidence>
<organism evidence="3 4">
    <name type="scientific">Actinomyces capricornis</name>
    <dbReference type="NCBI Taxonomy" id="2755559"/>
    <lineage>
        <taxon>Bacteria</taxon>
        <taxon>Bacillati</taxon>
        <taxon>Actinomycetota</taxon>
        <taxon>Actinomycetes</taxon>
        <taxon>Actinomycetales</taxon>
        <taxon>Actinomycetaceae</taxon>
        <taxon>Actinomyces</taxon>
    </lineage>
</organism>
<dbReference type="InterPro" id="IPR011067">
    <property type="entry name" value="Plasmid_toxin/cell-grow_inhib"/>
</dbReference>
<dbReference type="Proteomes" id="UP000824496">
    <property type="component" value="Chromosome"/>
</dbReference>
<keyword evidence="2" id="KW-1277">Toxin-antitoxin system</keyword>
<name>A0ABN6K5L7_9ACTO</name>
<dbReference type="Gene3D" id="2.30.30.110">
    <property type="match status" value="1"/>
</dbReference>
<comment type="similarity">
    <text evidence="1">Belongs to the PemK/MazF family.</text>
</comment>
<accession>A0ABN6K5L7</accession>
<dbReference type="EMBL" id="AP025017">
    <property type="protein sequence ID" value="BDA64492.1"/>
    <property type="molecule type" value="Genomic_DNA"/>
</dbReference>